<organism evidence="3 4">
    <name type="scientific">Pholiota conissans</name>
    <dbReference type="NCBI Taxonomy" id="109636"/>
    <lineage>
        <taxon>Eukaryota</taxon>
        <taxon>Fungi</taxon>
        <taxon>Dikarya</taxon>
        <taxon>Basidiomycota</taxon>
        <taxon>Agaricomycotina</taxon>
        <taxon>Agaricomycetes</taxon>
        <taxon>Agaricomycetidae</taxon>
        <taxon>Agaricales</taxon>
        <taxon>Agaricineae</taxon>
        <taxon>Strophariaceae</taxon>
        <taxon>Pholiota</taxon>
    </lineage>
</organism>
<evidence type="ECO:0000313" key="4">
    <source>
        <dbReference type="Proteomes" id="UP000807469"/>
    </source>
</evidence>
<keyword evidence="4" id="KW-1185">Reference proteome</keyword>
<evidence type="ECO:0008006" key="5">
    <source>
        <dbReference type="Google" id="ProtNLM"/>
    </source>
</evidence>
<reference evidence="3" key="1">
    <citation type="submission" date="2020-11" db="EMBL/GenBank/DDBJ databases">
        <authorList>
            <consortium name="DOE Joint Genome Institute"/>
            <person name="Ahrendt S."/>
            <person name="Riley R."/>
            <person name="Andreopoulos W."/>
            <person name="Labutti K."/>
            <person name="Pangilinan J."/>
            <person name="Ruiz-Duenas F.J."/>
            <person name="Barrasa J.M."/>
            <person name="Sanchez-Garcia M."/>
            <person name="Camarero S."/>
            <person name="Miyauchi S."/>
            <person name="Serrano A."/>
            <person name="Linde D."/>
            <person name="Babiker R."/>
            <person name="Drula E."/>
            <person name="Ayuso-Fernandez I."/>
            <person name="Pacheco R."/>
            <person name="Padilla G."/>
            <person name="Ferreira P."/>
            <person name="Barriuso J."/>
            <person name="Kellner H."/>
            <person name="Castanera R."/>
            <person name="Alfaro M."/>
            <person name="Ramirez L."/>
            <person name="Pisabarro A.G."/>
            <person name="Kuo A."/>
            <person name="Tritt A."/>
            <person name="Lipzen A."/>
            <person name="He G."/>
            <person name="Yan M."/>
            <person name="Ng V."/>
            <person name="Cullen D."/>
            <person name="Martin F."/>
            <person name="Rosso M.-N."/>
            <person name="Henrissat B."/>
            <person name="Hibbett D."/>
            <person name="Martinez A.T."/>
            <person name="Grigoriev I.V."/>
        </authorList>
    </citation>
    <scope>NUCLEOTIDE SEQUENCE</scope>
    <source>
        <strain evidence="3">CIRM-BRFM 674</strain>
    </source>
</reference>
<sequence>MTSNSGPLHDADMDEGIGWEDEEAFFIPPPGEEGSFHSHQGDEELFDQIINGVKTTKLADPRLRKTRIQRLIDAWRNQIDSLMDAYLQWKLEGPPTSLGSGIGQSNSMWRAEAHEITSRCIQEFYHPPDALSVNQTLVRYGYIGATPERPTIAFSITLFEIFRQIHRVCPRLSVYGITKALAHIHGCGYTNHYAEQFSTGYDCYLEILRVVERRCQIALKRNDPAWKQQNVCAPCLYRTENEPTLKFSMLVSMDGNNSLKLVDSTFKAGTERVDDRMLDSFRWISAENVDVFKDEVKRPHGGDPKKKSSEPTPHAAANAARSAGALEHSETHFSPLIPTSNGSPPPINESEEDVVWLNVIENGGDAKEKINVCVEQWKSASPEARKKMFALFAIAGIFVVICRHGHVLLVCDMIRSGELMKYPIALTNALLERYGKDIGLGYDIMCAFMKTLESSTIQGRVAQTNLQGIVPAFHGHAHNRMCQVHWHPLYKEGVGLEDLEVCERTFHKSNELASGTRLATPFHRMQEIEEHWNFIDIEKHAASANFIYQNYRQALEKIKIDGEALASLSVQLKTSNADYERYLEEERQYLKALQVEPEAVQVTADYMELLIKLDRLHRESEKAKTDFQMLDYNIIHNNYTAPKIRNVRIRYTTTYSRWEACNTLVCEFEEAHGIEARWTPTMQTYQDAQVLMTERKYRRALDELERLVVQRLFEMTKLGMSGTGYRLRDKIGRSLKTRSDAIATALSNYNQAASFLSPPRPPMTWSSIVQAANLADFDLLRDSRNDILSKPWAEAPRREAMNLYFGIKRAHEEIERLNVEIKCILTFMLDDHADFYCTVGQTVVTNPSLAAELSREYEHRSIIHTQISRRLYKTGQLKGFSGSLEFGRRIGRDALLNFDVPPPSWLGIFEAYATGTVIDTQEWDTGDDGWVDSNDEIGEDSGLVEQFVETFSS</sequence>
<feature type="compositionally biased region" description="Low complexity" evidence="2">
    <location>
        <begin position="315"/>
        <end position="324"/>
    </location>
</feature>
<evidence type="ECO:0000256" key="2">
    <source>
        <dbReference type="SAM" id="MobiDB-lite"/>
    </source>
</evidence>
<comment type="caution">
    <text evidence="3">The sequence shown here is derived from an EMBL/GenBank/DDBJ whole genome shotgun (WGS) entry which is preliminary data.</text>
</comment>
<protein>
    <recommendedName>
        <fullName evidence="5">CxC1-like cysteine cluster associated with KDZ transposases domain-containing protein</fullName>
    </recommendedName>
</protein>
<dbReference type="Pfam" id="PF18758">
    <property type="entry name" value="KDZ"/>
    <property type="match status" value="1"/>
</dbReference>
<evidence type="ECO:0000313" key="3">
    <source>
        <dbReference type="EMBL" id="KAF9473483.1"/>
    </source>
</evidence>
<dbReference type="EMBL" id="MU155439">
    <property type="protein sequence ID" value="KAF9473483.1"/>
    <property type="molecule type" value="Genomic_DNA"/>
</dbReference>
<name>A0A9P6CVD5_9AGAR</name>
<dbReference type="InterPro" id="IPR040521">
    <property type="entry name" value="KDZ"/>
</dbReference>
<feature type="region of interest" description="Disordered" evidence="2">
    <location>
        <begin position="294"/>
        <end position="324"/>
    </location>
</feature>
<feature type="coiled-coil region" evidence="1">
    <location>
        <begin position="565"/>
        <end position="626"/>
    </location>
</feature>
<proteinExistence type="predicted"/>
<dbReference type="PANTHER" id="PTHR33096">
    <property type="entry name" value="CXC2 DOMAIN-CONTAINING PROTEIN"/>
    <property type="match status" value="1"/>
</dbReference>
<dbReference type="AlphaFoldDB" id="A0A9P6CVD5"/>
<accession>A0A9P6CVD5</accession>
<dbReference type="OrthoDB" id="2505969at2759"/>
<keyword evidence="1" id="KW-0175">Coiled coil</keyword>
<dbReference type="PANTHER" id="PTHR33096:SF1">
    <property type="entry name" value="CXC1-LIKE CYSTEINE CLUSTER ASSOCIATED WITH KDZ TRANSPOSASES DOMAIN-CONTAINING PROTEIN"/>
    <property type="match status" value="1"/>
</dbReference>
<gene>
    <name evidence="3" type="ORF">BDN70DRAFT_937407</name>
</gene>
<evidence type="ECO:0000256" key="1">
    <source>
        <dbReference type="SAM" id="Coils"/>
    </source>
</evidence>
<dbReference type="Proteomes" id="UP000807469">
    <property type="component" value="Unassembled WGS sequence"/>
</dbReference>
<feature type="compositionally biased region" description="Basic and acidic residues" evidence="2">
    <location>
        <begin position="294"/>
        <end position="309"/>
    </location>
</feature>